<evidence type="ECO:0000313" key="2">
    <source>
        <dbReference type="Proteomes" id="UP001447188"/>
    </source>
</evidence>
<evidence type="ECO:0000313" key="1">
    <source>
        <dbReference type="EMBL" id="KAL0630220.1"/>
    </source>
</evidence>
<comment type="caution">
    <text evidence="1">The sequence shown here is derived from an EMBL/GenBank/DDBJ whole genome shotgun (WGS) entry which is preliminary data.</text>
</comment>
<keyword evidence="2" id="KW-1185">Reference proteome</keyword>
<name>A0ABR3G344_9PEZI</name>
<feature type="non-terminal residue" evidence="1">
    <location>
        <position position="71"/>
    </location>
</feature>
<organism evidence="1 2">
    <name type="scientific">Discina gigas</name>
    <dbReference type="NCBI Taxonomy" id="1032678"/>
    <lineage>
        <taxon>Eukaryota</taxon>
        <taxon>Fungi</taxon>
        <taxon>Dikarya</taxon>
        <taxon>Ascomycota</taxon>
        <taxon>Pezizomycotina</taxon>
        <taxon>Pezizomycetes</taxon>
        <taxon>Pezizales</taxon>
        <taxon>Discinaceae</taxon>
        <taxon>Discina</taxon>
    </lineage>
</organism>
<dbReference type="Proteomes" id="UP001447188">
    <property type="component" value="Unassembled WGS sequence"/>
</dbReference>
<reference evidence="1 2" key="1">
    <citation type="submission" date="2024-02" db="EMBL/GenBank/DDBJ databases">
        <title>Discinaceae phylogenomics.</title>
        <authorList>
            <person name="Dirks A.C."/>
            <person name="James T.Y."/>
        </authorList>
    </citation>
    <scope>NUCLEOTIDE SEQUENCE [LARGE SCALE GENOMIC DNA]</scope>
    <source>
        <strain evidence="1 2">ACD0624</strain>
    </source>
</reference>
<gene>
    <name evidence="1" type="ORF">Q9L58_010932</name>
</gene>
<proteinExistence type="predicted"/>
<sequence length="71" mass="7866">MTIQTRPTLGRITSKSDLLSMQPQIKTAANSLDTGWKLIWVEHPLVNAPVHDWIIAPRQGTSNISLETDDG</sequence>
<protein>
    <submittedName>
        <fullName evidence="1">Uncharacterized protein</fullName>
    </submittedName>
</protein>
<dbReference type="EMBL" id="JBBBZM010000960">
    <property type="protein sequence ID" value="KAL0630220.1"/>
    <property type="molecule type" value="Genomic_DNA"/>
</dbReference>
<accession>A0ABR3G344</accession>